<reference evidence="2" key="1">
    <citation type="submission" date="2008-04" db="EMBL/GenBank/DDBJ databases">
        <title>Draft genome sequence of Providencia stuartii (ATCC 25827).</title>
        <authorList>
            <person name="Sudarsanam P."/>
            <person name="Ley R."/>
            <person name="Guruge J."/>
            <person name="Turnbaugh P.J."/>
            <person name="Mahowald M."/>
            <person name="Liep D."/>
            <person name="Gordon J."/>
        </authorList>
    </citation>
    <scope>NUCLEOTIDE SEQUENCE [LARGE SCALE GENOMIC DNA]</scope>
    <source>
        <strain evidence="2">ATCC 25827</strain>
    </source>
</reference>
<organism evidence="1 2">
    <name type="scientific">Providencia stuartii ATCC 25827</name>
    <dbReference type="NCBI Taxonomy" id="471874"/>
    <lineage>
        <taxon>Bacteria</taxon>
        <taxon>Pseudomonadati</taxon>
        <taxon>Pseudomonadota</taxon>
        <taxon>Gammaproteobacteria</taxon>
        <taxon>Enterobacterales</taxon>
        <taxon>Morganellaceae</taxon>
        <taxon>Providencia</taxon>
    </lineage>
</organism>
<reference evidence="1 2" key="3">
    <citation type="submission" date="2008-05" db="EMBL/GenBank/DDBJ databases">
        <authorList>
            <person name="Fulton L."/>
            <person name="Clifton S."/>
            <person name="Fulton B."/>
            <person name="Xu J."/>
            <person name="Minx P."/>
            <person name="Pepin K.H."/>
            <person name="Johnson M."/>
            <person name="Thiruvilangam P."/>
            <person name="Bhonagiri V."/>
            <person name="Nash W.E."/>
            <person name="Mardis E.R."/>
            <person name="Wilson R.K."/>
        </authorList>
    </citation>
    <scope>NUCLEOTIDE SEQUENCE [LARGE SCALE GENOMIC DNA]</scope>
    <source>
        <strain evidence="1 2">ATCC 25827</strain>
    </source>
</reference>
<comment type="caution">
    <text evidence="1">The sequence shown here is derived from an EMBL/GenBank/DDBJ whole genome shotgun (WGS) entry which is preliminary data.</text>
</comment>
<dbReference type="AlphaFoldDB" id="A0AA86YNI6"/>
<gene>
    <name evidence="1" type="ORF">PROSTU_00807</name>
</gene>
<dbReference type="Proteomes" id="UP000004506">
    <property type="component" value="Unassembled WGS sequence"/>
</dbReference>
<sequence length="207" mass="24018">MLTMAKRIIWKVGDLVNIKLRDDLYTIGQMLTSPAMRFYDISNSDGVWKNINLNDVTPLFRVFVGNVINKYLITEKIKEKSVIASNKPYEPYWIHPYSSMDGDHYPGTKDSFLFMGGKIIDLSPDGNISVTRAPVIKEDLTLPNDRELIEQYELTAMWGHEPLSDRLCRYFDTGINRDDLKFEVFPGLWDDREKLRPLTSRLPDPLR</sequence>
<reference evidence="2" key="2">
    <citation type="submission" date="2008-04" db="EMBL/GenBank/DDBJ databases">
        <title>Draft genome sequence of Providencia stuartii(ATCC 25827).</title>
        <authorList>
            <person name="Sudarsanam P."/>
            <person name="Ley R."/>
            <person name="Guruge J."/>
            <person name="Turnbaugh P.J."/>
            <person name="Mahowald M."/>
            <person name="Liep D."/>
            <person name="Gordon J."/>
        </authorList>
    </citation>
    <scope>NUCLEOTIDE SEQUENCE [LARGE SCALE GENOMIC DNA]</scope>
    <source>
        <strain evidence="2">ATCC 25827</strain>
    </source>
</reference>
<protein>
    <recommendedName>
        <fullName evidence="3">Immunity protein 26</fullName>
    </recommendedName>
</protein>
<evidence type="ECO:0000313" key="1">
    <source>
        <dbReference type="EMBL" id="EDU61165.1"/>
    </source>
</evidence>
<accession>A0AA86YNI6</accession>
<name>A0AA86YNI6_PROST</name>
<evidence type="ECO:0008006" key="3">
    <source>
        <dbReference type="Google" id="ProtNLM"/>
    </source>
</evidence>
<dbReference type="EMBL" id="ABJD02000080">
    <property type="protein sequence ID" value="EDU61165.1"/>
    <property type="molecule type" value="Genomic_DNA"/>
</dbReference>
<proteinExistence type="predicted"/>
<evidence type="ECO:0000313" key="2">
    <source>
        <dbReference type="Proteomes" id="UP000004506"/>
    </source>
</evidence>